<dbReference type="InterPro" id="IPR011047">
    <property type="entry name" value="Quinoprotein_ADH-like_sf"/>
</dbReference>
<proteinExistence type="predicted"/>
<dbReference type="Proteomes" id="UP000234789">
    <property type="component" value="Unassembled WGS sequence"/>
</dbReference>
<dbReference type="EMBL" id="NFEZ01000004">
    <property type="protein sequence ID" value="PLT44508.1"/>
    <property type="molecule type" value="Genomic_DNA"/>
</dbReference>
<evidence type="ECO:0000256" key="1">
    <source>
        <dbReference type="SAM" id="SignalP"/>
    </source>
</evidence>
<feature type="signal peptide" evidence="1">
    <location>
        <begin position="1"/>
        <end position="26"/>
    </location>
</feature>
<feature type="domain" description="Pyrrolo-quinoline quinone repeat" evidence="2">
    <location>
        <begin position="53"/>
        <end position="180"/>
    </location>
</feature>
<feature type="chain" id="PRO_5015001958" description="Pyrrolo-quinoline quinone repeat domain-containing protein" evidence="1">
    <location>
        <begin position="27"/>
        <end position="443"/>
    </location>
</feature>
<gene>
    <name evidence="3" type="ORF">B8V81_2939</name>
</gene>
<organism evidence="3 4">
    <name type="scientific">Paenibacillus pasadenensis</name>
    <dbReference type="NCBI Taxonomy" id="217090"/>
    <lineage>
        <taxon>Bacteria</taxon>
        <taxon>Bacillati</taxon>
        <taxon>Bacillota</taxon>
        <taxon>Bacilli</taxon>
        <taxon>Bacillales</taxon>
        <taxon>Paenibacillaceae</taxon>
        <taxon>Paenibacillus</taxon>
    </lineage>
</organism>
<dbReference type="InterPro" id="IPR015943">
    <property type="entry name" value="WD40/YVTN_repeat-like_dom_sf"/>
</dbReference>
<dbReference type="Gene3D" id="2.130.10.10">
    <property type="entry name" value="YVTN repeat-like/Quinoprotein amine dehydrogenase"/>
    <property type="match status" value="1"/>
</dbReference>
<dbReference type="SUPFAM" id="SSF50998">
    <property type="entry name" value="Quinoprotein alcohol dehydrogenase-like"/>
    <property type="match status" value="1"/>
</dbReference>
<dbReference type="Gene3D" id="2.40.128.630">
    <property type="match status" value="1"/>
</dbReference>
<dbReference type="AlphaFoldDB" id="A0A2N5N2E4"/>
<dbReference type="PANTHER" id="PTHR34512:SF30">
    <property type="entry name" value="OUTER MEMBRANE PROTEIN ASSEMBLY FACTOR BAMB"/>
    <property type="match status" value="1"/>
</dbReference>
<keyword evidence="1" id="KW-0732">Signal</keyword>
<dbReference type="RefSeq" id="WP_180968451.1">
    <property type="nucleotide sequence ID" value="NZ_NFEZ01000004.1"/>
</dbReference>
<keyword evidence="4" id="KW-1185">Reference proteome</keyword>
<accession>A0A2N5N2E4</accession>
<reference evidence="3 4" key="1">
    <citation type="submission" date="2017-05" db="EMBL/GenBank/DDBJ databases">
        <title>Functional genome analysis of Paenibacillus pasadenensis strain R16: insights on endophytic life style and antifungal activity.</title>
        <authorList>
            <person name="Passera A."/>
            <person name="Marcolungo L."/>
            <person name="Casati P."/>
            <person name="Brasca M."/>
            <person name="Quaglino F."/>
            <person name="Delledonne M."/>
        </authorList>
    </citation>
    <scope>NUCLEOTIDE SEQUENCE [LARGE SCALE GENOMIC DNA]</scope>
    <source>
        <strain evidence="3 4">R16</strain>
    </source>
</reference>
<evidence type="ECO:0000259" key="2">
    <source>
        <dbReference type="Pfam" id="PF13360"/>
    </source>
</evidence>
<dbReference type="Pfam" id="PF13360">
    <property type="entry name" value="PQQ_2"/>
    <property type="match status" value="1"/>
</dbReference>
<sequence length="443" mass="47520">MVSKASRRAGCAILGAALLLVPVLSAAPVRAETPSLSVSGYAPAERTAPLAKPLWTASIDVPGADGFFYEGNAAAENGIVYAISGSKLVARSAADGKVLFSYGKDLRPFVKLASDLAVVVHKDGRIAALSAATGKRKWISQAGMQADGRTPFIGKDRIYALNDDGLTALRASDGKRLWADVKEPMGMGPYSLSEHDGVLLLTYVVSGAITSTQLNAVDAATGKLLWTANRTGAPLLVRDGLVYTVKEMWMLADMDRTPERQIEMPVLSLRSGAVKGTRLYDYEVEGSPPYPIRSPILALDKNDLYVDGGGAKLFKFDFKSYAAGAKPVETYFKRNERMQLAGPPQGGRILLVSQDNGGLYGIKTANGHPVTWLADNPVVRSEIYGNRIFSAQSDGYLYGFDLQTTEPLLKVATGSREYGPTLKTGDVLIVQTKGRLMAVKLPR</sequence>
<evidence type="ECO:0000313" key="3">
    <source>
        <dbReference type="EMBL" id="PLT44508.1"/>
    </source>
</evidence>
<comment type="caution">
    <text evidence="3">The sequence shown here is derived from an EMBL/GenBank/DDBJ whole genome shotgun (WGS) entry which is preliminary data.</text>
</comment>
<dbReference type="PANTHER" id="PTHR34512">
    <property type="entry name" value="CELL SURFACE PROTEIN"/>
    <property type="match status" value="1"/>
</dbReference>
<dbReference type="InterPro" id="IPR002372">
    <property type="entry name" value="PQQ_rpt_dom"/>
</dbReference>
<name>A0A2N5N2E4_9BACL</name>
<protein>
    <recommendedName>
        <fullName evidence="2">Pyrrolo-quinoline quinone repeat domain-containing protein</fullName>
    </recommendedName>
</protein>
<evidence type="ECO:0000313" key="4">
    <source>
        <dbReference type="Proteomes" id="UP000234789"/>
    </source>
</evidence>